<reference evidence="3" key="2">
    <citation type="submission" date="2015-01" db="EMBL/GenBank/DDBJ databases">
        <title>Evolutionary Origins and Diversification of the Mycorrhizal Mutualists.</title>
        <authorList>
            <consortium name="DOE Joint Genome Institute"/>
            <consortium name="Mycorrhizal Genomics Consortium"/>
            <person name="Kohler A."/>
            <person name="Kuo A."/>
            <person name="Nagy L.G."/>
            <person name="Floudas D."/>
            <person name="Copeland A."/>
            <person name="Barry K.W."/>
            <person name="Cichocki N."/>
            <person name="Veneault-Fourrey C."/>
            <person name="LaButti K."/>
            <person name="Lindquist E.A."/>
            <person name="Lipzen A."/>
            <person name="Lundell T."/>
            <person name="Morin E."/>
            <person name="Murat C."/>
            <person name="Riley R."/>
            <person name="Ohm R."/>
            <person name="Sun H."/>
            <person name="Tunlid A."/>
            <person name="Henrissat B."/>
            <person name="Grigoriev I.V."/>
            <person name="Hibbett D.S."/>
            <person name="Martin F."/>
        </authorList>
    </citation>
    <scope>NUCLEOTIDE SEQUENCE [LARGE SCALE GENOMIC DNA]</scope>
    <source>
        <strain evidence="3">MUT 4182</strain>
    </source>
</reference>
<keyword evidence="3" id="KW-1185">Reference proteome</keyword>
<feature type="region of interest" description="Disordered" evidence="1">
    <location>
        <begin position="1"/>
        <end position="20"/>
    </location>
</feature>
<evidence type="ECO:0000256" key="1">
    <source>
        <dbReference type="SAM" id="MobiDB-lite"/>
    </source>
</evidence>
<evidence type="ECO:0000313" key="2">
    <source>
        <dbReference type="EMBL" id="KIO31254.1"/>
    </source>
</evidence>
<reference evidence="2 3" key="1">
    <citation type="submission" date="2014-04" db="EMBL/GenBank/DDBJ databases">
        <authorList>
            <consortium name="DOE Joint Genome Institute"/>
            <person name="Kuo A."/>
            <person name="Girlanda M."/>
            <person name="Perotto S."/>
            <person name="Kohler A."/>
            <person name="Nagy L.G."/>
            <person name="Floudas D."/>
            <person name="Copeland A."/>
            <person name="Barry K.W."/>
            <person name="Cichocki N."/>
            <person name="Veneault-Fourrey C."/>
            <person name="LaButti K."/>
            <person name="Lindquist E.A."/>
            <person name="Lipzen A."/>
            <person name="Lundell T."/>
            <person name="Morin E."/>
            <person name="Murat C."/>
            <person name="Sun H."/>
            <person name="Tunlid A."/>
            <person name="Henrissat B."/>
            <person name="Grigoriev I.V."/>
            <person name="Hibbett D.S."/>
            <person name="Martin F."/>
            <person name="Nordberg H.P."/>
            <person name="Cantor M.N."/>
            <person name="Hua S.X."/>
        </authorList>
    </citation>
    <scope>NUCLEOTIDE SEQUENCE [LARGE SCALE GENOMIC DNA]</scope>
    <source>
        <strain evidence="2 3">MUT 4182</strain>
    </source>
</reference>
<accession>A0A0C3QT29</accession>
<evidence type="ECO:0000313" key="3">
    <source>
        <dbReference type="Proteomes" id="UP000054248"/>
    </source>
</evidence>
<name>A0A0C3QT29_9AGAM</name>
<feature type="non-terminal residue" evidence="2">
    <location>
        <position position="1"/>
    </location>
</feature>
<feature type="compositionally biased region" description="Pro residues" evidence="1">
    <location>
        <begin position="49"/>
        <end position="66"/>
    </location>
</feature>
<protein>
    <submittedName>
        <fullName evidence="2">Uncharacterized protein</fullName>
    </submittedName>
</protein>
<gene>
    <name evidence="2" type="ORF">M407DRAFT_241918</name>
</gene>
<dbReference type="AlphaFoldDB" id="A0A0C3QT29"/>
<proteinExistence type="predicted"/>
<feature type="compositionally biased region" description="Low complexity" evidence="1">
    <location>
        <begin position="67"/>
        <end position="79"/>
    </location>
</feature>
<organism evidence="2 3">
    <name type="scientific">Tulasnella calospora MUT 4182</name>
    <dbReference type="NCBI Taxonomy" id="1051891"/>
    <lineage>
        <taxon>Eukaryota</taxon>
        <taxon>Fungi</taxon>
        <taxon>Dikarya</taxon>
        <taxon>Basidiomycota</taxon>
        <taxon>Agaricomycotina</taxon>
        <taxon>Agaricomycetes</taxon>
        <taxon>Cantharellales</taxon>
        <taxon>Tulasnellaceae</taxon>
        <taxon>Tulasnella</taxon>
    </lineage>
</organism>
<dbReference type="HOGENOM" id="CLU_2612709_0_0_1"/>
<dbReference type="EMBL" id="KN822965">
    <property type="protein sequence ID" value="KIO31254.1"/>
    <property type="molecule type" value="Genomic_DNA"/>
</dbReference>
<dbReference type="Proteomes" id="UP000054248">
    <property type="component" value="Unassembled WGS sequence"/>
</dbReference>
<feature type="region of interest" description="Disordered" evidence="1">
    <location>
        <begin position="37"/>
        <end position="79"/>
    </location>
</feature>
<sequence length="79" mass="8219">VRSTASSVSTESFQQSNHSTMSFLHWRTITGRAGLHPSAVDVPAASPSPLVPTPRPPPPPPPPPALPSTTSGLSLPVQF</sequence>